<accession>A0A644X0D7</accession>
<reference evidence="3" key="1">
    <citation type="submission" date="2019-08" db="EMBL/GenBank/DDBJ databases">
        <authorList>
            <person name="Kucharzyk K."/>
            <person name="Murdoch R.W."/>
            <person name="Higgins S."/>
            <person name="Loffler F."/>
        </authorList>
    </citation>
    <scope>NUCLEOTIDE SEQUENCE</scope>
</reference>
<proteinExistence type="predicted"/>
<dbReference type="PANTHER" id="PTHR43674">
    <property type="entry name" value="NITRILASE C965.09-RELATED"/>
    <property type="match status" value="1"/>
</dbReference>
<dbReference type="PROSITE" id="PS50263">
    <property type="entry name" value="CN_HYDROLASE"/>
    <property type="match status" value="1"/>
</dbReference>
<dbReference type="EMBL" id="VSSQ01001550">
    <property type="protein sequence ID" value="MPM09268.1"/>
    <property type="molecule type" value="Genomic_DNA"/>
</dbReference>
<sequence>MKVGLFLQDKTINKKTAEKEFYNALKLAKDGKVDLFVFPEHAWTPFDNELNDLPLLNYEGEENKAEEILKIVTDIAKTANCAVILCRADDNGAIYSYYVNPFAKDGETTDKYYIKHVATSVSAFDLQDYEDEIEFFFEPILLNGLKIGQTICYDSTLPLFSRMYGLNKVDLIINSTGGHVDYKKWSYYQKARAIENSCNVLCTMAYFEEGARNQSYVFGYDSNGKKLEYSILGSRGYKDNNINNALYSFEVEANSKDVFDINGAEVDEYLDQAKNINKNIDFCFSPHELLQKIKTFKRIKENLYLLPQKDLNIVICYIKENDILSPESLSNLLYDENLSAITNKRYIIFNDWGIVDHNYYERVLSNILKVRAAENFCAVILNSENIKKCFQVGNNKNAQIVKMCGGKFGIDLSRTTGPEAIWKNKNLIGMRGEWRQNYEVLLRYINDEARK</sequence>
<feature type="domain" description="CN hydrolase" evidence="2">
    <location>
        <begin position="1"/>
        <end position="253"/>
    </location>
</feature>
<comment type="caution">
    <text evidence="3">The sequence shown here is derived from an EMBL/GenBank/DDBJ whole genome shotgun (WGS) entry which is preliminary data.</text>
</comment>
<evidence type="ECO:0000313" key="3">
    <source>
        <dbReference type="EMBL" id="MPM09268.1"/>
    </source>
</evidence>
<keyword evidence="1" id="KW-0378">Hydrolase</keyword>
<dbReference type="SUPFAM" id="SSF56317">
    <property type="entry name" value="Carbon-nitrogen hydrolase"/>
    <property type="match status" value="1"/>
</dbReference>
<dbReference type="CDD" id="cd07197">
    <property type="entry name" value="nitrilase"/>
    <property type="match status" value="1"/>
</dbReference>
<dbReference type="AlphaFoldDB" id="A0A644X0D7"/>
<dbReference type="InterPro" id="IPR003010">
    <property type="entry name" value="C-N_Hydrolase"/>
</dbReference>
<organism evidence="3">
    <name type="scientific">bioreactor metagenome</name>
    <dbReference type="NCBI Taxonomy" id="1076179"/>
    <lineage>
        <taxon>unclassified sequences</taxon>
        <taxon>metagenomes</taxon>
        <taxon>ecological metagenomes</taxon>
    </lineage>
</organism>
<dbReference type="InterPro" id="IPR036526">
    <property type="entry name" value="C-N_Hydrolase_sf"/>
</dbReference>
<dbReference type="Gene3D" id="3.60.110.10">
    <property type="entry name" value="Carbon-nitrogen hydrolase"/>
    <property type="match status" value="1"/>
</dbReference>
<evidence type="ECO:0000259" key="2">
    <source>
        <dbReference type="PROSITE" id="PS50263"/>
    </source>
</evidence>
<dbReference type="Pfam" id="PF00795">
    <property type="entry name" value="CN_hydrolase"/>
    <property type="match status" value="1"/>
</dbReference>
<dbReference type="GO" id="GO:0016811">
    <property type="term" value="F:hydrolase activity, acting on carbon-nitrogen (but not peptide) bonds, in linear amides"/>
    <property type="evidence" value="ECO:0007669"/>
    <property type="project" value="TreeGrafter"/>
</dbReference>
<evidence type="ECO:0000256" key="1">
    <source>
        <dbReference type="ARBA" id="ARBA00022801"/>
    </source>
</evidence>
<protein>
    <recommendedName>
        <fullName evidence="2">CN hydrolase domain-containing protein</fullName>
    </recommendedName>
</protein>
<dbReference type="PANTHER" id="PTHR43674:SF2">
    <property type="entry name" value="BETA-UREIDOPROPIONASE"/>
    <property type="match status" value="1"/>
</dbReference>
<name>A0A644X0D7_9ZZZZ</name>
<dbReference type="InterPro" id="IPR050345">
    <property type="entry name" value="Aliph_Amidase/BUP"/>
</dbReference>
<gene>
    <name evidence="3" type="ORF">SDC9_55584</name>
</gene>